<dbReference type="Proteomes" id="UP001215280">
    <property type="component" value="Unassembled WGS sequence"/>
</dbReference>
<dbReference type="InterPro" id="IPR001810">
    <property type="entry name" value="F-box_dom"/>
</dbReference>
<evidence type="ECO:0000259" key="1">
    <source>
        <dbReference type="PROSITE" id="PS50181"/>
    </source>
</evidence>
<dbReference type="AlphaFoldDB" id="A0AAD7I5I7"/>
<accession>A0AAD7I5I7</accession>
<evidence type="ECO:0000313" key="2">
    <source>
        <dbReference type="EMBL" id="KAJ7735615.1"/>
    </source>
</evidence>
<keyword evidence="3" id="KW-1185">Reference proteome</keyword>
<dbReference type="EMBL" id="JARJLG010000153">
    <property type="protein sequence ID" value="KAJ7735615.1"/>
    <property type="molecule type" value="Genomic_DNA"/>
</dbReference>
<organism evidence="2 3">
    <name type="scientific">Mycena maculata</name>
    <dbReference type="NCBI Taxonomy" id="230809"/>
    <lineage>
        <taxon>Eukaryota</taxon>
        <taxon>Fungi</taxon>
        <taxon>Dikarya</taxon>
        <taxon>Basidiomycota</taxon>
        <taxon>Agaricomycotina</taxon>
        <taxon>Agaricomycetes</taxon>
        <taxon>Agaricomycetidae</taxon>
        <taxon>Agaricales</taxon>
        <taxon>Marasmiineae</taxon>
        <taxon>Mycenaceae</taxon>
        <taxon>Mycena</taxon>
    </lineage>
</organism>
<dbReference type="InterPro" id="IPR036047">
    <property type="entry name" value="F-box-like_dom_sf"/>
</dbReference>
<dbReference type="CDD" id="cd09917">
    <property type="entry name" value="F-box_SF"/>
    <property type="match status" value="1"/>
</dbReference>
<dbReference type="PROSITE" id="PS50181">
    <property type="entry name" value="FBOX"/>
    <property type="match status" value="1"/>
</dbReference>
<name>A0AAD7I5I7_9AGAR</name>
<protein>
    <recommendedName>
        <fullName evidence="1">F-box domain-containing protein</fullName>
    </recommendedName>
</protein>
<dbReference type="SUPFAM" id="SSF81383">
    <property type="entry name" value="F-box domain"/>
    <property type="match status" value="1"/>
</dbReference>
<proteinExistence type="predicted"/>
<comment type="caution">
    <text evidence="2">The sequence shown here is derived from an EMBL/GenBank/DDBJ whole genome shotgun (WGS) entry which is preliminary data.</text>
</comment>
<reference evidence="2" key="1">
    <citation type="submission" date="2023-03" db="EMBL/GenBank/DDBJ databases">
        <title>Massive genome expansion in bonnet fungi (Mycena s.s.) driven by repeated elements and novel gene families across ecological guilds.</title>
        <authorList>
            <consortium name="Lawrence Berkeley National Laboratory"/>
            <person name="Harder C.B."/>
            <person name="Miyauchi S."/>
            <person name="Viragh M."/>
            <person name="Kuo A."/>
            <person name="Thoen E."/>
            <person name="Andreopoulos B."/>
            <person name="Lu D."/>
            <person name="Skrede I."/>
            <person name="Drula E."/>
            <person name="Henrissat B."/>
            <person name="Morin E."/>
            <person name="Kohler A."/>
            <person name="Barry K."/>
            <person name="LaButti K."/>
            <person name="Morin E."/>
            <person name="Salamov A."/>
            <person name="Lipzen A."/>
            <person name="Mereny Z."/>
            <person name="Hegedus B."/>
            <person name="Baldrian P."/>
            <person name="Stursova M."/>
            <person name="Weitz H."/>
            <person name="Taylor A."/>
            <person name="Grigoriev I.V."/>
            <person name="Nagy L.G."/>
            <person name="Martin F."/>
            <person name="Kauserud H."/>
        </authorList>
    </citation>
    <scope>NUCLEOTIDE SEQUENCE</scope>
    <source>
        <strain evidence="2">CBHHK188m</strain>
    </source>
</reference>
<evidence type="ECO:0000313" key="3">
    <source>
        <dbReference type="Proteomes" id="UP001215280"/>
    </source>
</evidence>
<sequence>MQRLPYELLDLICSLLNMRDIWALTQVSTYFRLSAIFPLLSRFGISPSDVHSGVISLSHSFFLIPFISRIQPIRRLVCFGGDDSRRCGHEDLIAVLSEAEPIPDILIHDRYGLSKTPQRAANLLSRLPQTKDSTLLLIKHGSISVSRPRTGVASLQRKSMPPRLVSMLSVLHHKIIRVAGLYLLTYLASCILNLRVLLAWAYQRFGPALDQRSRIEDDIRPLYPGHWMRIDATLRIQTVAADGGDFALVTIAGELSRLMGIPRIPGLDEDVYGAMLASLELSEHLVHLTIEKDCNLAQADVVEFIQRHPNLETISFEPGSIRASTNLKGIPQIHSSKIRTLSAPAAYIPGVIWAAQNVERISILVTCLEDLEKTATLREYHLALASVASLPGAKPIVLSLVFHLTASGLPWIQLPAAEAKGMEASLIRVEEIILGAQRPLRFDGAAMRWLGLFPSLKRVAFMKRCLVPMSKDERHLLVAAIREVRKDSSLSIVFDVR</sequence>
<gene>
    <name evidence="2" type="ORF">DFH07DRAFT_110690</name>
</gene>
<feature type="domain" description="F-box" evidence="1">
    <location>
        <begin position="1"/>
        <end position="32"/>
    </location>
</feature>